<evidence type="ECO:0000259" key="9">
    <source>
        <dbReference type="PROSITE" id="PS50109"/>
    </source>
</evidence>
<dbReference type="InterPro" id="IPR005467">
    <property type="entry name" value="His_kinase_dom"/>
</dbReference>
<feature type="transmembrane region" description="Helical" evidence="8">
    <location>
        <begin position="21"/>
        <end position="41"/>
    </location>
</feature>
<keyword evidence="6 11" id="KW-0418">Kinase</keyword>
<name>A0ABN6ISF2_9CLOT</name>
<reference evidence="12" key="1">
    <citation type="submission" date="2021-07" db="EMBL/GenBank/DDBJ databases">
        <title>Complete genome sequencing of a Clostridium isolate.</title>
        <authorList>
            <person name="Ueki A."/>
            <person name="Tonouchi A."/>
        </authorList>
    </citation>
    <scope>NUCLEOTIDE SEQUENCE [LARGE SCALE GENOMIC DNA]</scope>
    <source>
        <strain evidence="12">C5S11</strain>
    </source>
</reference>
<feature type="transmembrane region" description="Helical" evidence="8">
    <location>
        <begin position="302"/>
        <end position="323"/>
    </location>
</feature>
<keyword evidence="8" id="KW-0472">Membrane</keyword>
<dbReference type="InterPro" id="IPR050640">
    <property type="entry name" value="Bact_2-comp_sensor_kinase"/>
</dbReference>
<dbReference type="InterPro" id="IPR003594">
    <property type="entry name" value="HATPase_dom"/>
</dbReference>
<feature type="domain" description="HAMP" evidence="10">
    <location>
        <begin position="324"/>
        <end position="376"/>
    </location>
</feature>
<evidence type="ECO:0000259" key="10">
    <source>
        <dbReference type="PROSITE" id="PS50885"/>
    </source>
</evidence>
<dbReference type="RefSeq" id="WP_224036758.1">
    <property type="nucleotide sequence ID" value="NZ_AP024849.1"/>
</dbReference>
<protein>
    <recommendedName>
        <fullName evidence="3">histidine kinase</fullName>
        <ecNumber evidence="3">2.7.13.3</ecNumber>
    </recommendedName>
</protein>
<evidence type="ECO:0000256" key="6">
    <source>
        <dbReference type="ARBA" id="ARBA00022777"/>
    </source>
</evidence>
<dbReference type="EC" id="2.7.13.3" evidence="3"/>
<dbReference type="InterPro" id="IPR003660">
    <property type="entry name" value="HAMP_dom"/>
</dbReference>
<evidence type="ECO:0000256" key="8">
    <source>
        <dbReference type="SAM" id="Phobius"/>
    </source>
</evidence>
<keyword evidence="12" id="KW-1185">Reference proteome</keyword>
<gene>
    <name evidence="11" type="ORF">psyc5s11_12020</name>
</gene>
<dbReference type="InterPro" id="IPR010559">
    <property type="entry name" value="Sig_transdc_His_kin_internal"/>
</dbReference>
<keyword evidence="8" id="KW-1133">Transmembrane helix</keyword>
<evidence type="ECO:0000313" key="11">
    <source>
        <dbReference type="EMBL" id="BCZ45135.1"/>
    </source>
</evidence>
<evidence type="ECO:0000313" key="12">
    <source>
        <dbReference type="Proteomes" id="UP000824633"/>
    </source>
</evidence>
<dbReference type="Proteomes" id="UP000824633">
    <property type="component" value="Chromosome"/>
</dbReference>
<keyword evidence="7" id="KW-0902">Two-component regulatory system</keyword>
<feature type="domain" description="Histidine kinase" evidence="9">
    <location>
        <begin position="487"/>
        <end position="596"/>
    </location>
</feature>
<evidence type="ECO:0000256" key="2">
    <source>
        <dbReference type="ARBA" id="ARBA00004370"/>
    </source>
</evidence>
<evidence type="ECO:0000256" key="5">
    <source>
        <dbReference type="ARBA" id="ARBA00022679"/>
    </source>
</evidence>
<keyword evidence="5" id="KW-0808">Transferase</keyword>
<keyword evidence="4" id="KW-0597">Phosphoprotein</keyword>
<evidence type="ECO:0000256" key="4">
    <source>
        <dbReference type="ARBA" id="ARBA00022553"/>
    </source>
</evidence>
<dbReference type="PRINTS" id="PR00344">
    <property type="entry name" value="BCTRLSENSOR"/>
</dbReference>
<comment type="catalytic activity">
    <reaction evidence="1">
        <text>ATP + protein L-histidine = ADP + protein N-phospho-L-histidine.</text>
        <dbReference type="EC" id="2.7.13.3"/>
    </reaction>
</comment>
<dbReference type="PROSITE" id="PS50109">
    <property type="entry name" value="HIS_KIN"/>
    <property type="match status" value="1"/>
</dbReference>
<evidence type="ECO:0000256" key="1">
    <source>
        <dbReference type="ARBA" id="ARBA00000085"/>
    </source>
</evidence>
<sequence>MKLNWVRQLIKTFNSKLINQFLFMYSILIIIPLTILFTYTYTKMSTMIEDNIILSTEQAFDQSCSYITYKLSRIYSTSNSIVLDDNFTSILRKNPKNYPIYDQVSDLYKLRSNLSYNQNNVDIFTIDLYVNKDFIYSNENVNIYSMNQLENSKWLNKINSDNSRFFWCPSSYLRSDSPDLLCLGKTIVNPDNYSENIGYVILNFKKHDLENIIGKINSIDGSISCIINSNDDVIASTNDSTYMKYKDIINNVKPTNNTKLSNINIHNNTSFIQSSYINNTDWRIINIVPYEMINSQINTQRYILIIIVLIFGGASLCAGYYFFNSINRRLSKVIRGMREVHADTLDNFIENDGDDELGELISNYNYMIGKMSILVDEQYKSGKAVKNAELKALQSQINPHFLYNTLDMINWMAYKNMNSEIRLAVKNLAKFYKLSLNKGNDITPIEDELHHVSLYVEIQNMRYSNRISLEINVNSDIRSYLIPKITLQPIVENSITHGIFAKGNVEGKIIITGSIVNNNIYLKVSDDGIGIKESDLPLILSSEKHKSKNKESKGSGYGIKNINERLKLYYGDDYGLSFSSIYEKGTTVTIKLPIILEAL</sequence>
<dbReference type="SUPFAM" id="SSF55874">
    <property type="entry name" value="ATPase domain of HSP90 chaperone/DNA topoisomerase II/histidine kinase"/>
    <property type="match status" value="1"/>
</dbReference>
<dbReference type="PROSITE" id="PS50885">
    <property type="entry name" value="HAMP"/>
    <property type="match status" value="1"/>
</dbReference>
<accession>A0ABN6ISF2</accession>
<proteinExistence type="predicted"/>
<dbReference type="Pfam" id="PF06580">
    <property type="entry name" value="His_kinase"/>
    <property type="match status" value="1"/>
</dbReference>
<dbReference type="PANTHER" id="PTHR34220">
    <property type="entry name" value="SENSOR HISTIDINE KINASE YPDA"/>
    <property type="match status" value="1"/>
</dbReference>
<evidence type="ECO:0000256" key="7">
    <source>
        <dbReference type="ARBA" id="ARBA00023012"/>
    </source>
</evidence>
<dbReference type="InterPro" id="IPR004358">
    <property type="entry name" value="Sig_transdc_His_kin-like_C"/>
</dbReference>
<dbReference type="GO" id="GO:0016301">
    <property type="term" value="F:kinase activity"/>
    <property type="evidence" value="ECO:0007669"/>
    <property type="project" value="UniProtKB-KW"/>
</dbReference>
<comment type="subcellular location">
    <subcellularLocation>
        <location evidence="2">Membrane</location>
    </subcellularLocation>
</comment>
<dbReference type="PANTHER" id="PTHR34220:SF7">
    <property type="entry name" value="SENSOR HISTIDINE KINASE YPDA"/>
    <property type="match status" value="1"/>
</dbReference>
<dbReference type="SMART" id="SM00387">
    <property type="entry name" value="HATPase_c"/>
    <property type="match status" value="1"/>
</dbReference>
<keyword evidence="8" id="KW-0812">Transmembrane</keyword>
<dbReference type="Gene3D" id="6.10.340.10">
    <property type="match status" value="1"/>
</dbReference>
<dbReference type="Gene3D" id="3.30.565.10">
    <property type="entry name" value="Histidine kinase-like ATPase, C-terminal domain"/>
    <property type="match status" value="1"/>
</dbReference>
<dbReference type="EMBL" id="AP024849">
    <property type="protein sequence ID" value="BCZ45135.1"/>
    <property type="molecule type" value="Genomic_DNA"/>
</dbReference>
<dbReference type="InterPro" id="IPR036890">
    <property type="entry name" value="HATPase_C_sf"/>
</dbReference>
<dbReference type="Gene3D" id="3.30.450.20">
    <property type="entry name" value="PAS domain"/>
    <property type="match status" value="2"/>
</dbReference>
<dbReference type="Pfam" id="PF02518">
    <property type="entry name" value="HATPase_c"/>
    <property type="match status" value="1"/>
</dbReference>
<organism evidence="11 12">
    <name type="scientific">Clostridium gelidum</name>
    <dbReference type="NCBI Taxonomy" id="704125"/>
    <lineage>
        <taxon>Bacteria</taxon>
        <taxon>Bacillati</taxon>
        <taxon>Bacillota</taxon>
        <taxon>Clostridia</taxon>
        <taxon>Eubacteriales</taxon>
        <taxon>Clostridiaceae</taxon>
        <taxon>Clostridium</taxon>
    </lineage>
</organism>
<evidence type="ECO:0000256" key="3">
    <source>
        <dbReference type="ARBA" id="ARBA00012438"/>
    </source>
</evidence>